<dbReference type="Proteomes" id="UP001515480">
    <property type="component" value="Unassembled WGS sequence"/>
</dbReference>
<feature type="region of interest" description="Disordered" evidence="3">
    <location>
        <begin position="208"/>
        <end position="234"/>
    </location>
</feature>
<dbReference type="SUPFAM" id="SSF56219">
    <property type="entry name" value="DNase I-like"/>
    <property type="match status" value="1"/>
</dbReference>
<dbReference type="AlphaFoldDB" id="A0AB34IPP4"/>
<sequence length="745" mass="82430">MARLGQLLLLCVLPATECCCAAGATWSSGCTAMPCSWYNSCPSDYGSGSCGGCSIVSDKLTCTCVNVCSPPPPPDTDLSKIFGMRYTVLSYSAAQGKSYCYDIVVGQRVWQNQNVNYASSCNTNAFTGGANFPVWSLGNFDGTWGQHGQSFTGGSYSPGCATSDQQRRATLTTEIVEEGSITAVSATVNEPSACTYEIHLRGTISLFTAPPPPPPTPRLPEPDFPPDEESLSISRAGDASGSMIGGLVGGLLVAAALVASEHRREADRSLCCEMRSSAAMDASPPQATRQRAPDVAELRKMHTERCLQLQVKPEFLRDDDLPAPVAPSADAIRVLQWNILADGLADDGFLVQNVCGAESVDMAKEVEAAKGDVAKLQQLHERFSKDEMQQKNLRVLIDWERRWLKMQEIILQNDPSIITLQELDRMSSVQKDMLRLGYVCTYLNQPPPEYHSLEHEQRNTPKYFEDLYRSGIAFAPKSPSNAKKFGQKRDPNADNDGCAVFWKERDFKATRIDFVGLDGKRNESCVRVELERKSDARRFYVICAHLHSGSEPTDELKRLSEICEYTLTPAGAKTGPSLLEWFDQSQREHPTLFCLDANSEPTRGDEETVWRAMHKAGLMSVWDEYFDREGRPLKDVVTVTTNKMRGPLSNQPKKIGEHACGVIDHIYYSGGMEFEAHVASPLEYERSEATRHLLPSLEMPSDHVPVIVDFNLPNRASDRSSLRQSARHCLEGLSRATPLCWSPRR</sequence>
<feature type="chain" id="PRO_5044303710" description="Nocturnin" evidence="4">
    <location>
        <begin position="19"/>
        <end position="745"/>
    </location>
</feature>
<keyword evidence="6" id="KW-1185">Reference proteome</keyword>
<organism evidence="5 6">
    <name type="scientific">Prymnesium parvum</name>
    <name type="common">Toxic golden alga</name>
    <dbReference type="NCBI Taxonomy" id="97485"/>
    <lineage>
        <taxon>Eukaryota</taxon>
        <taxon>Haptista</taxon>
        <taxon>Haptophyta</taxon>
        <taxon>Prymnesiophyceae</taxon>
        <taxon>Prymnesiales</taxon>
        <taxon>Prymnesiaceae</taxon>
        <taxon>Prymnesium</taxon>
    </lineage>
</organism>
<keyword evidence="4" id="KW-0732">Signal</keyword>
<evidence type="ECO:0000256" key="1">
    <source>
        <dbReference type="ARBA" id="ARBA00010774"/>
    </source>
</evidence>
<comment type="similarity">
    <text evidence="1">Belongs to the CCR4/nocturin family.</text>
</comment>
<feature type="compositionally biased region" description="Pro residues" evidence="3">
    <location>
        <begin position="209"/>
        <end position="223"/>
    </location>
</feature>
<dbReference type="PANTHER" id="PTHR12121:SF45">
    <property type="entry name" value="NOCTURNIN"/>
    <property type="match status" value="1"/>
</dbReference>
<reference evidence="5 6" key="1">
    <citation type="journal article" date="2024" name="Science">
        <title>Giant polyketide synthase enzymes in the biosynthesis of giant marine polyether toxins.</title>
        <authorList>
            <person name="Fallon T.R."/>
            <person name="Shende V.V."/>
            <person name="Wierzbicki I.H."/>
            <person name="Pendleton A.L."/>
            <person name="Watervoot N.F."/>
            <person name="Auber R.P."/>
            <person name="Gonzalez D.J."/>
            <person name="Wisecaver J.H."/>
            <person name="Moore B.S."/>
        </authorList>
    </citation>
    <scope>NUCLEOTIDE SEQUENCE [LARGE SCALE GENOMIC DNA]</scope>
    <source>
        <strain evidence="5 6">12B1</strain>
    </source>
</reference>
<evidence type="ECO:0000256" key="4">
    <source>
        <dbReference type="SAM" id="SignalP"/>
    </source>
</evidence>
<evidence type="ECO:0000256" key="2">
    <source>
        <dbReference type="ARBA" id="ARBA00022801"/>
    </source>
</evidence>
<comment type="caution">
    <text evidence="5">The sequence shown here is derived from an EMBL/GenBank/DDBJ whole genome shotgun (WGS) entry which is preliminary data.</text>
</comment>
<dbReference type="InterPro" id="IPR036691">
    <property type="entry name" value="Endo/exonu/phosph_ase_sf"/>
</dbReference>
<name>A0AB34IPP4_PRYPA</name>
<dbReference type="Gene3D" id="3.60.10.10">
    <property type="entry name" value="Endonuclease/exonuclease/phosphatase"/>
    <property type="match status" value="1"/>
</dbReference>
<dbReference type="GO" id="GO:0000175">
    <property type="term" value="F:3'-5'-RNA exonuclease activity"/>
    <property type="evidence" value="ECO:0007669"/>
    <property type="project" value="TreeGrafter"/>
</dbReference>
<protein>
    <recommendedName>
        <fullName evidence="7">Nocturnin</fullName>
    </recommendedName>
</protein>
<evidence type="ECO:0000313" key="5">
    <source>
        <dbReference type="EMBL" id="KAL1503429.1"/>
    </source>
</evidence>
<evidence type="ECO:0000256" key="3">
    <source>
        <dbReference type="SAM" id="MobiDB-lite"/>
    </source>
</evidence>
<keyword evidence="2" id="KW-0378">Hydrolase</keyword>
<dbReference type="PANTHER" id="PTHR12121">
    <property type="entry name" value="CARBON CATABOLITE REPRESSOR PROTEIN 4"/>
    <property type="match status" value="1"/>
</dbReference>
<gene>
    <name evidence="5" type="ORF">AB1Y20_011917</name>
</gene>
<feature type="signal peptide" evidence="4">
    <location>
        <begin position="1"/>
        <end position="18"/>
    </location>
</feature>
<accession>A0AB34IPP4</accession>
<dbReference type="PROSITE" id="PS51257">
    <property type="entry name" value="PROKAR_LIPOPROTEIN"/>
    <property type="match status" value="1"/>
</dbReference>
<evidence type="ECO:0008006" key="7">
    <source>
        <dbReference type="Google" id="ProtNLM"/>
    </source>
</evidence>
<evidence type="ECO:0000313" key="6">
    <source>
        <dbReference type="Proteomes" id="UP001515480"/>
    </source>
</evidence>
<dbReference type="GO" id="GO:0006139">
    <property type="term" value="P:nucleobase-containing compound metabolic process"/>
    <property type="evidence" value="ECO:0007669"/>
    <property type="project" value="UniProtKB-ARBA"/>
</dbReference>
<dbReference type="InterPro" id="IPR050410">
    <property type="entry name" value="CCR4/nocturin_mRNA_transcr"/>
</dbReference>
<proteinExistence type="inferred from homology"/>
<dbReference type="EMBL" id="JBGBPQ010000021">
    <property type="protein sequence ID" value="KAL1503429.1"/>
    <property type="molecule type" value="Genomic_DNA"/>
</dbReference>